<dbReference type="Pfam" id="PF01738">
    <property type="entry name" value="DLH"/>
    <property type="match status" value="1"/>
</dbReference>
<proteinExistence type="predicted"/>
<dbReference type="InterPro" id="IPR029058">
    <property type="entry name" value="AB_hydrolase_fold"/>
</dbReference>
<dbReference type="Proteomes" id="UP000313359">
    <property type="component" value="Unassembled WGS sequence"/>
</dbReference>
<keyword evidence="2" id="KW-0378">Hydrolase</keyword>
<dbReference type="PANTHER" id="PTHR17630:SF44">
    <property type="entry name" value="PROTEIN AIM2"/>
    <property type="match status" value="1"/>
</dbReference>
<dbReference type="SUPFAM" id="SSF53474">
    <property type="entry name" value="alpha/beta-Hydrolases"/>
    <property type="match status" value="1"/>
</dbReference>
<protein>
    <submittedName>
        <fullName evidence="2">Alpha/beta-hydrolase</fullName>
    </submittedName>
</protein>
<sequence>MSMCKDCFSGVRHEGTPEGKKDKIGGIDVYIATPTVEYPKDKVVLFLTDAFGLGLDNNFLLADDFARNGFKIVMPDLFDGEPAPTNAFDPGVNFDIMTWIGRHPADRADTIVRTVIESLKSEGVTKFASLGYCYGARVCFDLAFTNEVQVVAVAHPSLLKTPDDLEKYAEVSKAPLLINSCTVDQMFPIEAQGKADEILGGGKFAPGYERTYWEGCAHGFAVRGDLSDPKVKAGKEGAFKATVEWLHKYL</sequence>
<dbReference type="STRING" id="1328759.A0A5C2SKJ2"/>
<dbReference type="GO" id="GO:0016787">
    <property type="term" value="F:hydrolase activity"/>
    <property type="evidence" value="ECO:0007669"/>
    <property type="project" value="UniProtKB-KW"/>
</dbReference>
<organism evidence="2 3">
    <name type="scientific">Lentinus tigrinus ALCF2SS1-6</name>
    <dbReference type="NCBI Taxonomy" id="1328759"/>
    <lineage>
        <taxon>Eukaryota</taxon>
        <taxon>Fungi</taxon>
        <taxon>Dikarya</taxon>
        <taxon>Basidiomycota</taxon>
        <taxon>Agaricomycotina</taxon>
        <taxon>Agaricomycetes</taxon>
        <taxon>Polyporales</taxon>
        <taxon>Polyporaceae</taxon>
        <taxon>Lentinus</taxon>
    </lineage>
</organism>
<name>A0A5C2SKJ2_9APHY</name>
<dbReference type="Gene3D" id="3.40.50.1820">
    <property type="entry name" value="alpha/beta hydrolase"/>
    <property type="match status" value="1"/>
</dbReference>
<dbReference type="EMBL" id="ML122254">
    <property type="protein sequence ID" value="RPD64161.1"/>
    <property type="molecule type" value="Genomic_DNA"/>
</dbReference>
<evidence type="ECO:0000313" key="3">
    <source>
        <dbReference type="Proteomes" id="UP000313359"/>
    </source>
</evidence>
<evidence type="ECO:0000259" key="1">
    <source>
        <dbReference type="Pfam" id="PF01738"/>
    </source>
</evidence>
<dbReference type="AlphaFoldDB" id="A0A5C2SKJ2"/>
<dbReference type="InterPro" id="IPR002925">
    <property type="entry name" value="Dienelactn_hydro"/>
</dbReference>
<accession>A0A5C2SKJ2</accession>
<gene>
    <name evidence="2" type="ORF">L227DRAFT_571730</name>
</gene>
<reference evidence="2" key="1">
    <citation type="journal article" date="2018" name="Genome Biol. Evol.">
        <title>Genomics and development of Lentinus tigrinus, a white-rot wood-decaying mushroom with dimorphic fruiting bodies.</title>
        <authorList>
            <person name="Wu B."/>
            <person name="Xu Z."/>
            <person name="Knudson A."/>
            <person name="Carlson A."/>
            <person name="Chen N."/>
            <person name="Kovaka S."/>
            <person name="LaButti K."/>
            <person name="Lipzen A."/>
            <person name="Pennachio C."/>
            <person name="Riley R."/>
            <person name="Schakwitz W."/>
            <person name="Umezawa K."/>
            <person name="Ohm R.A."/>
            <person name="Grigoriev I.V."/>
            <person name="Nagy L.G."/>
            <person name="Gibbons J."/>
            <person name="Hibbett D."/>
        </authorList>
    </citation>
    <scope>NUCLEOTIDE SEQUENCE [LARGE SCALE GENOMIC DNA]</scope>
    <source>
        <strain evidence="2">ALCF2SS1-6</strain>
    </source>
</reference>
<evidence type="ECO:0000313" key="2">
    <source>
        <dbReference type="EMBL" id="RPD64161.1"/>
    </source>
</evidence>
<dbReference type="PANTHER" id="PTHR17630">
    <property type="entry name" value="DIENELACTONE HYDROLASE"/>
    <property type="match status" value="1"/>
</dbReference>
<keyword evidence="3" id="KW-1185">Reference proteome</keyword>
<feature type="domain" description="Dienelactone hydrolase" evidence="1">
    <location>
        <begin position="27"/>
        <end position="250"/>
    </location>
</feature>
<dbReference type="OrthoDB" id="17560at2759"/>